<keyword evidence="4" id="KW-1185">Reference proteome</keyword>
<reference evidence="3" key="2">
    <citation type="submission" date="2020-09" db="EMBL/GenBank/DDBJ databases">
        <authorList>
            <person name="Sun Q."/>
            <person name="Kim S."/>
        </authorList>
    </citation>
    <scope>NUCLEOTIDE SEQUENCE</scope>
    <source>
        <strain evidence="3">KCTC 42590</strain>
    </source>
</reference>
<feature type="transmembrane region" description="Helical" evidence="1">
    <location>
        <begin position="226"/>
        <end position="246"/>
    </location>
</feature>
<sequence>MRHLLQLVVLWFAFASSVTALETDLSSHKIEIRYSFKGAELILFGAVGHFDGDIEGDFDVVVVVRGPNTAAVVRQKARINGIWINDEQVTFPEAPGYYAVAASRPVNDIAASEILAEQGIGFDNLTLDVVADEGLKGSIPSFREALYRIREKAGLYRQEKDMVAMRGEELFRTDVRLPANVPVGSFLVDAFIFQEGQVLAKNRVELVVDKEGFERAAYTFAHAYPFLYGLTAVLIALGVGWIVGVVGKK</sequence>
<dbReference type="RefSeq" id="WP_191250339.1">
    <property type="nucleotide sequence ID" value="NZ_BNCI01000001.1"/>
</dbReference>
<dbReference type="Pfam" id="PF09608">
    <property type="entry name" value="Alph_Pro_TM"/>
    <property type="match status" value="1"/>
</dbReference>
<proteinExistence type="predicted"/>
<evidence type="ECO:0000256" key="1">
    <source>
        <dbReference type="SAM" id="Phobius"/>
    </source>
</evidence>
<evidence type="ECO:0000256" key="2">
    <source>
        <dbReference type="SAM" id="SignalP"/>
    </source>
</evidence>
<accession>A0A919E6D6</accession>
<comment type="caution">
    <text evidence="3">The sequence shown here is derived from an EMBL/GenBank/DDBJ whole genome shotgun (WGS) entry which is preliminary data.</text>
</comment>
<keyword evidence="1" id="KW-0472">Membrane</keyword>
<keyword evidence="2" id="KW-0732">Signal</keyword>
<protein>
    <submittedName>
        <fullName evidence="3">Membrane protein</fullName>
    </submittedName>
</protein>
<keyword evidence="1" id="KW-0812">Transmembrane</keyword>
<dbReference type="Proteomes" id="UP000630923">
    <property type="component" value="Unassembled WGS sequence"/>
</dbReference>
<evidence type="ECO:0000313" key="3">
    <source>
        <dbReference type="EMBL" id="GHF16797.1"/>
    </source>
</evidence>
<dbReference type="InterPro" id="IPR019088">
    <property type="entry name" value="CHP02186-rel_TM"/>
</dbReference>
<evidence type="ECO:0000313" key="4">
    <source>
        <dbReference type="Proteomes" id="UP000630923"/>
    </source>
</evidence>
<feature type="chain" id="PRO_5037892891" evidence="2">
    <location>
        <begin position="21"/>
        <end position="249"/>
    </location>
</feature>
<keyword evidence="1" id="KW-1133">Transmembrane helix</keyword>
<organism evidence="3 4">
    <name type="scientific">Kordiimonas sediminis</name>
    <dbReference type="NCBI Taxonomy" id="1735581"/>
    <lineage>
        <taxon>Bacteria</taxon>
        <taxon>Pseudomonadati</taxon>
        <taxon>Pseudomonadota</taxon>
        <taxon>Alphaproteobacteria</taxon>
        <taxon>Kordiimonadales</taxon>
        <taxon>Kordiimonadaceae</taxon>
        <taxon>Kordiimonas</taxon>
    </lineage>
</organism>
<reference evidence="3" key="1">
    <citation type="journal article" date="2014" name="Int. J. Syst. Evol. Microbiol.">
        <title>Complete genome sequence of Corynebacterium casei LMG S-19264T (=DSM 44701T), isolated from a smear-ripened cheese.</title>
        <authorList>
            <consortium name="US DOE Joint Genome Institute (JGI-PGF)"/>
            <person name="Walter F."/>
            <person name="Albersmeier A."/>
            <person name="Kalinowski J."/>
            <person name="Ruckert C."/>
        </authorList>
    </citation>
    <scope>NUCLEOTIDE SEQUENCE</scope>
    <source>
        <strain evidence="3">KCTC 42590</strain>
    </source>
</reference>
<feature type="signal peptide" evidence="2">
    <location>
        <begin position="1"/>
        <end position="20"/>
    </location>
</feature>
<name>A0A919E6D6_9PROT</name>
<dbReference type="AlphaFoldDB" id="A0A919E6D6"/>
<dbReference type="EMBL" id="BNCI01000001">
    <property type="protein sequence ID" value="GHF16797.1"/>
    <property type="molecule type" value="Genomic_DNA"/>
</dbReference>
<gene>
    <name evidence="3" type="ORF">GCM10017044_08930</name>
</gene>